<accession>A0A5B7X9E5</accession>
<dbReference type="Gene3D" id="2.40.170.20">
    <property type="entry name" value="TonB-dependent receptor, beta-barrel domain"/>
    <property type="match status" value="1"/>
</dbReference>
<feature type="domain" description="TonB-dependent receptor plug" evidence="14">
    <location>
        <begin position="115"/>
        <end position="222"/>
    </location>
</feature>
<dbReference type="PANTHER" id="PTHR30069:SF29">
    <property type="entry name" value="HEMOGLOBIN AND HEMOGLOBIN-HAPTOGLOBIN-BINDING PROTEIN 1-RELATED"/>
    <property type="match status" value="1"/>
</dbReference>
<evidence type="ECO:0000256" key="2">
    <source>
        <dbReference type="ARBA" id="ARBA00022448"/>
    </source>
</evidence>
<organism evidence="15 16">
    <name type="scientific">Antarcticibacterium flavum</name>
    <dbReference type="NCBI Taxonomy" id="2058175"/>
    <lineage>
        <taxon>Bacteria</taxon>
        <taxon>Pseudomonadati</taxon>
        <taxon>Bacteroidota</taxon>
        <taxon>Flavobacteriia</taxon>
        <taxon>Flavobacteriales</taxon>
        <taxon>Flavobacteriaceae</taxon>
        <taxon>Antarcticibacterium</taxon>
    </lineage>
</organism>
<dbReference type="RefSeq" id="WP_139067872.1">
    <property type="nucleotide sequence ID" value="NZ_CP040812.1"/>
</dbReference>
<dbReference type="Proteomes" id="UP000309016">
    <property type="component" value="Chromosome"/>
</dbReference>
<dbReference type="InterPro" id="IPR012910">
    <property type="entry name" value="Plug_dom"/>
</dbReference>
<evidence type="ECO:0000256" key="7">
    <source>
        <dbReference type="ARBA" id="ARBA00023136"/>
    </source>
</evidence>
<dbReference type="Gene3D" id="2.170.130.10">
    <property type="entry name" value="TonB-dependent receptor, plug domain"/>
    <property type="match status" value="1"/>
</dbReference>
<dbReference type="InterPro" id="IPR039426">
    <property type="entry name" value="TonB-dep_rcpt-like"/>
</dbReference>
<keyword evidence="4 10" id="KW-0812">Transmembrane</keyword>
<dbReference type="EMBL" id="CP040812">
    <property type="protein sequence ID" value="QCY71338.1"/>
    <property type="molecule type" value="Genomic_DNA"/>
</dbReference>
<keyword evidence="3 10" id="KW-1134">Transmembrane beta strand</keyword>
<evidence type="ECO:0000313" key="16">
    <source>
        <dbReference type="Proteomes" id="UP000309016"/>
    </source>
</evidence>
<evidence type="ECO:0000256" key="6">
    <source>
        <dbReference type="ARBA" id="ARBA00023077"/>
    </source>
</evidence>
<gene>
    <name evidence="15" type="ORF">FHG64_02490</name>
</gene>
<evidence type="ECO:0000256" key="10">
    <source>
        <dbReference type="PROSITE-ProRule" id="PRU01360"/>
    </source>
</evidence>
<evidence type="ECO:0000256" key="9">
    <source>
        <dbReference type="ARBA" id="ARBA00023237"/>
    </source>
</evidence>
<keyword evidence="9 10" id="KW-0998">Cell outer membrane</keyword>
<keyword evidence="6 11" id="KW-0798">TonB box</keyword>
<evidence type="ECO:0000256" key="4">
    <source>
        <dbReference type="ARBA" id="ARBA00022692"/>
    </source>
</evidence>
<comment type="subcellular location">
    <subcellularLocation>
        <location evidence="1 10">Cell outer membrane</location>
        <topology evidence="1 10">Multi-pass membrane protein</topology>
    </subcellularLocation>
</comment>
<dbReference type="SUPFAM" id="SSF49464">
    <property type="entry name" value="Carboxypeptidase regulatory domain-like"/>
    <property type="match status" value="1"/>
</dbReference>
<evidence type="ECO:0000256" key="3">
    <source>
        <dbReference type="ARBA" id="ARBA00022452"/>
    </source>
</evidence>
<dbReference type="GO" id="GO:0044718">
    <property type="term" value="P:siderophore transmembrane transport"/>
    <property type="evidence" value="ECO:0007669"/>
    <property type="project" value="TreeGrafter"/>
</dbReference>
<dbReference type="Pfam" id="PF00593">
    <property type="entry name" value="TonB_dep_Rec_b-barrel"/>
    <property type="match status" value="1"/>
</dbReference>
<sequence>MRTFFSVILIFLCLSVSAQTTVSGTVVDNNNLPLPGANITVAGTTQGTVTDFDGNFSFVVDLQPPFNIQVSMVGYETQTARVTSNNQQLNVTLVEGTALDEIVVSASRTPERIFESPVTIERFGLREIRNTTAASFYGGLENLKGVDVNTNSLTFQSVNTRGFATFANTRFVQLVDGMDNAAPALNFVLGNLLGMTELDVHSVELLPGASSALYGANAFNGILFMTSKNPFDFPGISAYYKQGLTSQDAAGTNPFYDFGVRVAHRFSDKFAAKANFSYLKGTDWYAVSEEDVLNPGRDRSHPNYDGLNIYGDEVSTNIRGVGEALVNAGMIPDGAQNLLPNASVSRTGYAETALTDYDAESIKMDAALHYRPFANDFEITYLGKVGLGSTIYQGANRYSIKNFFLQQHKLEVANNNFFLRAYLTDEDAGDSYDMRFTAINVNRDWKSDQVWFGQYAGAFIQSTLQGVSPEQAHAIARQTADTGRLEPGTAEFQEAFDRVTSNPDLAAGSQFRDASQLRHADANYNFTHLTEDIAEIQVGGSFREYRLNSFGTIFTDFDGPITYAEYGIYTQIQKKLIDERLKLTGSMRYDKSELFEGNYSPRLSVAYTAGASRNHNIRASVQTGFRYPTTQDLFIGLDVGRAILVGSAEANLDRYVRTFPVSGVGAGVIGSENATISGRDAYENSFSLNSVQTGAPTASDVDIVKPEQVTAYEVGYRGRVRNVIVDVNAYYNRYQDFISNETVLVPLYGQVGDNSLSLLALQQGDFRAFQTYTNSPADVKSFGATIGLSTKIFGNYDLEGNYTYAEQDFDQSSAPDFRTAFNTPKHKVKMSFGNPSLYENFGFNVNYRWSDSYFWQSTFADGQVPSFSVVDAQVNYIFPEYKLMLKAGATNIGGRDYFTAYGTGLIGQQYFLSLTFNNL</sequence>
<feature type="domain" description="TonB-dependent receptor-like beta-barrel" evidence="13">
    <location>
        <begin position="392"/>
        <end position="892"/>
    </location>
</feature>
<dbReference type="Gene3D" id="2.60.40.1120">
    <property type="entry name" value="Carboxypeptidase-like, regulatory domain"/>
    <property type="match status" value="1"/>
</dbReference>
<evidence type="ECO:0000256" key="1">
    <source>
        <dbReference type="ARBA" id="ARBA00004571"/>
    </source>
</evidence>
<protein>
    <submittedName>
        <fullName evidence="15">TonB-dependent receptor</fullName>
    </submittedName>
</protein>
<dbReference type="AlphaFoldDB" id="A0A5B7X9E5"/>
<keyword evidence="5 12" id="KW-0732">Signal</keyword>
<dbReference type="InterPro" id="IPR036942">
    <property type="entry name" value="Beta-barrel_TonB_sf"/>
</dbReference>
<evidence type="ECO:0000256" key="11">
    <source>
        <dbReference type="RuleBase" id="RU003357"/>
    </source>
</evidence>
<proteinExistence type="inferred from homology"/>
<dbReference type="PANTHER" id="PTHR30069">
    <property type="entry name" value="TONB-DEPENDENT OUTER MEMBRANE RECEPTOR"/>
    <property type="match status" value="1"/>
</dbReference>
<dbReference type="InterPro" id="IPR037066">
    <property type="entry name" value="Plug_dom_sf"/>
</dbReference>
<feature type="chain" id="PRO_5023072524" evidence="12">
    <location>
        <begin position="19"/>
        <end position="919"/>
    </location>
</feature>
<keyword evidence="16" id="KW-1185">Reference proteome</keyword>
<keyword evidence="2 10" id="KW-0813">Transport</keyword>
<evidence type="ECO:0000259" key="14">
    <source>
        <dbReference type="Pfam" id="PF07715"/>
    </source>
</evidence>
<evidence type="ECO:0000256" key="5">
    <source>
        <dbReference type="ARBA" id="ARBA00022729"/>
    </source>
</evidence>
<evidence type="ECO:0000259" key="13">
    <source>
        <dbReference type="Pfam" id="PF00593"/>
    </source>
</evidence>
<dbReference type="InterPro" id="IPR000531">
    <property type="entry name" value="Beta-barrel_TonB"/>
</dbReference>
<evidence type="ECO:0000256" key="12">
    <source>
        <dbReference type="SAM" id="SignalP"/>
    </source>
</evidence>
<dbReference type="PROSITE" id="PS52016">
    <property type="entry name" value="TONB_DEPENDENT_REC_3"/>
    <property type="match status" value="1"/>
</dbReference>
<dbReference type="GO" id="GO:0009279">
    <property type="term" value="C:cell outer membrane"/>
    <property type="evidence" value="ECO:0007669"/>
    <property type="project" value="UniProtKB-SubCell"/>
</dbReference>
<keyword evidence="7 10" id="KW-0472">Membrane</keyword>
<evidence type="ECO:0000256" key="8">
    <source>
        <dbReference type="ARBA" id="ARBA00023170"/>
    </source>
</evidence>
<dbReference type="GO" id="GO:0015344">
    <property type="term" value="F:siderophore uptake transmembrane transporter activity"/>
    <property type="evidence" value="ECO:0007669"/>
    <property type="project" value="TreeGrafter"/>
</dbReference>
<name>A0A5B7X9E5_9FLAO</name>
<feature type="signal peptide" evidence="12">
    <location>
        <begin position="1"/>
        <end position="18"/>
    </location>
</feature>
<dbReference type="SUPFAM" id="SSF56935">
    <property type="entry name" value="Porins"/>
    <property type="match status" value="1"/>
</dbReference>
<dbReference type="InterPro" id="IPR008969">
    <property type="entry name" value="CarboxyPept-like_regulatory"/>
</dbReference>
<keyword evidence="8 15" id="KW-0675">Receptor</keyword>
<dbReference type="Pfam" id="PF07715">
    <property type="entry name" value="Plug"/>
    <property type="match status" value="1"/>
</dbReference>
<comment type="similarity">
    <text evidence="10 11">Belongs to the TonB-dependent receptor family.</text>
</comment>
<dbReference type="KEGG" id="afla:FHG64_02490"/>
<evidence type="ECO:0000313" key="15">
    <source>
        <dbReference type="EMBL" id="QCY71338.1"/>
    </source>
</evidence>
<dbReference type="OrthoDB" id="1109208at2"/>
<dbReference type="Pfam" id="PF13715">
    <property type="entry name" value="CarbopepD_reg_2"/>
    <property type="match status" value="1"/>
</dbReference>
<reference evidence="15 16" key="1">
    <citation type="submission" date="2019-06" db="EMBL/GenBank/DDBJ databases">
        <title>Complete genome sequence of Antarcticibacterium flavum KCTC 52984T from an Antarctic marine sediment.</title>
        <authorList>
            <person name="Lee Y.M."/>
            <person name="Shin S.C."/>
        </authorList>
    </citation>
    <scope>NUCLEOTIDE SEQUENCE [LARGE SCALE GENOMIC DNA]</scope>
    <source>
        <strain evidence="15 16">KCTC 52984</strain>
    </source>
</reference>